<dbReference type="PROSITE" id="PS50041">
    <property type="entry name" value="C_TYPE_LECTIN_2"/>
    <property type="match status" value="1"/>
</dbReference>
<dbReference type="GO" id="GO:0030246">
    <property type="term" value="F:carbohydrate binding"/>
    <property type="evidence" value="ECO:0007669"/>
    <property type="project" value="UniProtKB-KW"/>
</dbReference>
<dbReference type="OMA" id="WDSAEIS"/>
<dbReference type="Proteomes" id="UP000002280">
    <property type="component" value="Chromosome 1"/>
</dbReference>
<gene>
    <name evidence="6" type="primary">LOC100022193</name>
</gene>
<dbReference type="InterPro" id="IPR050111">
    <property type="entry name" value="C-type_lectin/snaclec_domain"/>
</dbReference>
<accession>F6VMD4</accession>
<dbReference type="GeneTree" id="ENSGT00940000154447"/>
<evidence type="ECO:0000313" key="6">
    <source>
        <dbReference type="Ensembl" id="ENSMODP00000021136.3"/>
    </source>
</evidence>
<dbReference type="PANTHER" id="PTHR22803">
    <property type="entry name" value="MANNOSE, PHOSPHOLIPASE, LECTIN RECEPTOR RELATED"/>
    <property type="match status" value="1"/>
</dbReference>
<dbReference type="InterPro" id="IPR016187">
    <property type="entry name" value="CTDL_fold"/>
</dbReference>
<protein>
    <recommendedName>
        <fullName evidence="5">C-type lectin domain-containing protein</fullName>
    </recommendedName>
</protein>
<keyword evidence="7" id="KW-1185">Reference proteome</keyword>
<dbReference type="Gene3D" id="3.10.100.10">
    <property type="entry name" value="Mannose-Binding Protein A, subunit A"/>
    <property type="match status" value="1"/>
</dbReference>
<reference evidence="6" key="3">
    <citation type="submission" date="2025-09" db="UniProtKB">
        <authorList>
            <consortium name="Ensembl"/>
        </authorList>
    </citation>
    <scope>IDENTIFICATION</scope>
</reference>
<proteinExistence type="predicted"/>
<dbReference type="GO" id="GO:0005576">
    <property type="term" value="C:extracellular region"/>
    <property type="evidence" value="ECO:0007669"/>
    <property type="project" value="UniProtKB-SubCell"/>
</dbReference>
<organism evidence="6 7">
    <name type="scientific">Monodelphis domestica</name>
    <name type="common">Gray short-tailed opossum</name>
    <dbReference type="NCBI Taxonomy" id="13616"/>
    <lineage>
        <taxon>Eukaryota</taxon>
        <taxon>Metazoa</taxon>
        <taxon>Chordata</taxon>
        <taxon>Craniata</taxon>
        <taxon>Vertebrata</taxon>
        <taxon>Euteleostomi</taxon>
        <taxon>Mammalia</taxon>
        <taxon>Metatheria</taxon>
        <taxon>Didelphimorphia</taxon>
        <taxon>Didelphidae</taxon>
        <taxon>Monodelphis</taxon>
    </lineage>
</organism>
<keyword evidence="3" id="KW-0430">Lectin</keyword>
<dbReference type="InterPro" id="IPR001304">
    <property type="entry name" value="C-type_lectin-like"/>
</dbReference>
<dbReference type="Pfam" id="PF00059">
    <property type="entry name" value="Lectin_C"/>
    <property type="match status" value="1"/>
</dbReference>
<name>F6VMD4_MONDO</name>
<sequence>MGSRNPSKKQLSLYPSQEEHLTLCLRKTALPFFICCLENTDARNHPILHQYVYSDPLLLSSPFPPFSAPFQLFIPDPSHETQTIKVLSLPAQIHHSRLYQTDSETMLPPNFSGLLLACLLLTGLAHGENAPAAAAAVRRSCPEGSKAFGSYCYGFFSIESTWDSAEISCQRDTSGHLVSLMNGAEASFVASLVAESGGSQLPIWIGLYDPNKNRRWRWSSNALLTYSAWIPSAPSSTSPGHCTSLTKETEFKKWKDFPCSAKNYYICKFTA</sequence>
<dbReference type="ExpressionAtlas" id="F6VMD4">
    <property type="expression patterns" value="baseline"/>
</dbReference>
<evidence type="ECO:0000256" key="1">
    <source>
        <dbReference type="ARBA" id="ARBA00004613"/>
    </source>
</evidence>
<evidence type="ECO:0000256" key="4">
    <source>
        <dbReference type="ARBA" id="ARBA00023157"/>
    </source>
</evidence>
<evidence type="ECO:0000313" key="7">
    <source>
        <dbReference type="Proteomes" id="UP000002280"/>
    </source>
</evidence>
<dbReference type="HOGENOM" id="CLU_049894_18_0_1"/>
<dbReference type="Bgee" id="ENSMODG00000025780">
    <property type="expression patterns" value="Expressed in testis and 5 other cell types or tissues"/>
</dbReference>
<dbReference type="InterPro" id="IPR016186">
    <property type="entry name" value="C-type_lectin-like/link_sf"/>
</dbReference>
<dbReference type="Ensembl" id="ENSMODT00000021509.3">
    <property type="protein sequence ID" value="ENSMODP00000021136.3"/>
    <property type="gene ID" value="ENSMODG00000025780.2"/>
</dbReference>
<reference evidence="6 7" key="1">
    <citation type="journal article" date="2007" name="Nature">
        <title>Genome of the marsupial Monodelphis domestica reveals innovation in non-coding sequences.</title>
        <authorList>
            <person name="Mikkelsen T.S."/>
            <person name="Wakefield M.J."/>
            <person name="Aken B."/>
            <person name="Amemiya C.T."/>
            <person name="Chang J.L."/>
            <person name="Duke S."/>
            <person name="Garber M."/>
            <person name="Gentles A.J."/>
            <person name="Goodstadt L."/>
            <person name="Heger A."/>
            <person name="Jurka J."/>
            <person name="Kamal M."/>
            <person name="Mauceli E."/>
            <person name="Searle S.M."/>
            <person name="Sharpe T."/>
            <person name="Baker M.L."/>
            <person name="Batzer M.A."/>
            <person name="Benos P.V."/>
            <person name="Belov K."/>
            <person name="Clamp M."/>
            <person name="Cook A."/>
            <person name="Cuff J."/>
            <person name="Das R."/>
            <person name="Davidow L."/>
            <person name="Deakin J.E."/>
            <person name="Fazzari M.J."/>
            <person name="Glass J.L."/>
            <person name="Grabherr M."/>
            <person name="Greally J.M."/>
            <person name="Gu W."/>
            <person name="Hore T.A."/>
            <person name="Huttley G.A."/>
            <person name="Kleber M."/>
            <person name="Jirtle R.L."/>
            <person name="Koina E."/>
            <person name="Lee J.T."/>
            <person name="Mahony S."/>
            <person name="Marra M.A."/>
            <person name="Miller R.D."/>
            <person name="Nicholls R.D."/>
            <person name="Oda M."/>
            <person name="Papenfuss A.T."/>
            <person name="Parra Z.E."/>
            <person name="Pollock D.D."/>
            <person name="Ray D.A."/>
            <person name="Schein J.E."/>
            <person name="Speed T.P."/>
            <person name="Thompson K."/>
            <person name="VandeBerg J.L."/>
            <person name="Wade C.M."/>
            <person name="Walker J.A."/>
            <person name="Waters P.D."/>
            <person name="Webber C."/>
            <person name="Weidman J.R."/>
            <person name="Xie X."/>
            <person name="Zody M.C."/>
            <person name="Baldwin J."/>
            <person name="Abdouelleil A."/>
            <person name="Abdulkadir J."/>
            <person name="Abebe A."/>
            <person name="Abera B."/>
            <person name="Abreu J."/>
            <person name="Acer S.C."/>
            <person name="Aftuck L."/>
            <person name="Alexander A."/>
            <person name="An P."/>
            <person name="Anderson E."/>
            <person name="Anderson S."/>
            <person name="Arachi H."/>
            <person name="Azer M."/>
            <person name="Bachantsang P."/>
            <person name="Barry A."/>
            <person name="Bayul T."/>
            <person name="Berlin A."/>
            <person name="Bessette D."/>
            <person name="Bloom T."/>
            <person name="Bloom T."/>
            <person name="Boguslavskiy L."/>
            <person name="Bonnet C."/>
            <person name="Boukhgalter B."/>
            <person name="Bourzgui I."/>
            <person name="Brown A."/>
            <person name="Cahill P."/>
            <person name="Channer S."/>
            <person name="Cheshatsang Y."/>
            <person name="Chuda L."/>
            <person name="Citroen M."/>
            <person name="Collymore A."/>
            <person name="Cooke P."/>
            <person name="Costello M."/>
            <person name="D'Aco K."/>
            <person name="Daza R."/>
            <person name="De Haan G."/>
            <person name="DeGray S."/>
            <person name="DeMaso C."/>
            <person name="Dhargay N."/>
            <person name="Dooley K."/>
            <person name="Dooley E."/>
            <person name="Doricent M."/>
            <person name="Dorje P."/>
            <person name="Dorjee K."/>
            <person name="Dupes A."/>
            <person name="Elong R."/>
            <person name="Falk J."/>
            <person name="Farina A."/>
            <person name="Faro S."/>
            <person name="Ferguson D."/>
            <person name="Fisher S."/>
            <person name="Foley C.D."/>
            <person name="Franke A."/>
            <person name="Friedrich D."/>
            <person name="Gadbois L."/>
            <person name="Gearin G."/>
            <person name="Gearin C.R."/>
            <person name="Giannoukos G."/>
            <person name="Goode T."/>
            <person name="Graham J."/>
            <person name="Grandbois E."/>
            <person name="Grewal S."/>
            <person name="Gyaltsen K."/>
            <person name="Hafez N."/>
            <person name="Hagos B."/>
            <person name="Hall J."/>
            <person name="Henson C."/>
            <person name="Hollinger A."/>
            <person name="Honan T."/>
            <person name="Huard M.D."/>
            <person name="Hughes L."/>
            <person name="Hurhula B."/>
            <person name="Husby M.E."/>
            <person name="Kamat A."/>
            <person name="Kanga B."/>
            <person name="Kashin S."/>
            <person name="Khazanovich D."/>
            <person name="Kisner P."/>
            <person name="Lance K."/>
            <person name="Lara M."/>
            <person name="Lee W."/>
            <person name="Lennon N."/>
            <person name="Letendre F."/>
            <person name="LeVine R."/>
            <person name="Lipovsky A."/>
            <person name="Liu X."/>
            <person name="Liu J."/>
            <person name="Liu S."/>
            <person name="Lokyitsang T."/>
            <person name="Lokyitsang Y."/>
            <person name="Lubonja R."/>
            <person name="Lui A."/>
            <person name="MacDonald P."/>
            <person name="Magnisalis V."/>
            <person name="Maru K."/>
            <person name="Matthews C."/>
            <person name="McCusker W."/>
            <person name="McDonough S."/>
            <person name="Mehta T."/>
            <person name="Meldrim J."/>
            <person name="Meneus L."/>
            <person name="Mihai O."/>
            <person name="Mihalev A."/>
            <person name="Mihova T."/>
            <person name="Mittelman R."/>
            <person name="Mlenga V."/>
            <person name="Montmayeur A."/>
            <person name="Mulrain L."/>
            <person name="Navidi A."/>
            <person name="Naylor J."/>
            <person name="Negash T."/>
            <person name="Nguyen T."/>
            <person name="Nguyen N."/>
            <person name="Nicol R."/>
            <person name="Norbu C."/>
            <person name="Norbu N."/>
            <person name="Novod N."/>
            <person name="O'Neill B."/>
            <person name="Osman S."/>
            <person name="Markiewicz E."/>
            <person name="Oyono O.L."/>
            <person name="Patti C."/>
            <person name="Phunkhang P."/>
            <person name="Pierre F."/>
            <person name="Priest M."/>
            <person name="Raghuraman S."/>
            <person name="Rege F."/>
            <person name="Reyes R."/>
            <person name="Rise C."/>
            <person name="Rogov P."/>
            <person name="Ross K."/>
            <person name="Ryan E."/>
            <person name="Settipalli S."/>
            <person name="Shea T."/>
            <person name="Sherpa N."/>
            <person name="Shi L."/>
            <person name="Shih D."/>
            <person name="Sparrow T."/>
            <person name="Spaulding J."/>
            <person name="Stalker J."/>
            <person name="Stange-Thomann N."/>
            <person name="Stavropoulos S."/>
            <person name="Stone C."/>
            <person name="Strader C."/>
            <person name="Tesfaye S."/>
            <person name="Thomson T."/>
            <person name="Thoulutsang Y."/>
            <person name="Thoulutsang D."/>
            <person name="Topham K."/>
            <person name="Topping I."/>
            <person name="Tsamla T."/>
            <person name="Vassiliev H."/>
            <person name="Vo A."/>
            <person name="Wangchuk T."/>
            <person name="Wangdi T."/>
            <person name="Weiand M."/>
            <person name="Wilkinson J."/>
            <person name="Wilson A."/>
            <person name="Yadav S."/>
            <person name="Young G."/>
            <person name="Yu Q."/>
            <person name="Zembek L."/>
            <person name="Zhong D."/>
            <person name="Zimmer A."/>
            <person name="Zwirko Z."/>
            <person name="Jaffe D.B."/>
            <person name="Alvarez P."/>
            <person name="Brockman W."/>
            <person name="Butler J."/>
            <person name="Chin C."/>
            <person name="Gnerre S."/>
            <person name="MacCallum I."/>
            <person name="Graves J.A."/>
            <person name="Ponting C.P."/>
            <person name="Breen M."/>
            <person name="Samollow P.B."/>
            <person name="Lander E.S."/>
            <person name="Lindblad-Toh K."/>
        </authorList>
    </citation>
    <scope>NUCLEOTIDE SEQUENCE [LARGE SCALE GENOMIC DNA]</scope>
</reference>
<keyword evidence="4" id="KW-1015">Disulfide bond</keyword>
<dbReference type="PROSITE" id="PS00615">
    <property type="entry name" value="C_TYPE_LECTIN_1"/>
    <property type="match status" value="1"/>
</dbReference>
<dbReference type="PRINTS" id="PR01504">
    <property type="entry name" value="PNCREATITSAP"/>
</dbReference>
<dbReference type="SMART" id="SM00034">
    <property type="entry name" value="CLECT"/>
    <property type="match status" value="1"/>
</dbReference>
<dbReference type="SUPFAM" id="SSF56436">
    <property type="entry name" value="C-type lectin-like"/>
    <property type="match status" value="1"/>
</dbReference>
<feature type="domain" description="C-type lectin" evidence="5">
    <location>
        <begin position="148"/>
        <end position="268"/>
    </location>
</feature>
<keyword evidence="2" id="KW-0964">Secreted</keyword>
<dbReference type="eggNOG" id="KOG4297">
    <property type="taxonomic scope" value="Eukaryota"/>
</dbReference>
<evidence type="ECO:0000256" key="2">
    <source>
        <dbReference type="ARBA" id="ARBA00022525"/>
    </source>
</evidence>
<reference evidence="6" key="2">
    <citation type="submission" date="2025-08" db="UniProtKB">
        <authorList>
            <consortium name="Ensembl"/>
        </authorList>
    </citation>
    <scope>IDENTIFICATION</scope>
</reference>
<dbReference type="AlphaFoldDB" id="F6VMD4"/>
<evidence type="ECO:0000256" key="3">
    <source>
        <dbReference type="ARBA" id="ARBA00022734"/>
    </source>
</evidence>
<dbReference type="FunFam" id="3.10.100.10:FF:000015">
    <property type="entry name" value="C-type lectin Cal"/>
    <property type="match status" value="1"/>
</dbReference>
<evidence type="ECO:0000259" key="5">
    <source>
        <dbReference type="PROSITE" id="PS50041"/>
    </source>
</evidence>
<comment type="subcellular location">
    <subcellularLocation>
        <location evidence="1">Secreted</location>
    </subcellularLocation>
</comment>
<dbReference type="InterPro" id="IPR018378">
    <property type="entry name" value="C-type_lectin_CS"/>
</dbReference>